<dbReference type="PANTHER" id="PTHR47723:SF19">
    <property type="entry name" value="POLYNUCLEOTIDYL TRANSFERASE, RIBONUCLEASE H-LIKE SUPERFAMILY PROTEIN"/>
    <property type="match status" value="1"/>
</dbReference>
<dbReference type="InterPro" id="IPR036397">
    <property type="entry name" value="RNaseH_sf"/>
</dbReference>
<evidence type="ECO:0000259" key="1">
    <source>
        <dbReference type="Pfam" id="PF13456"/>
    </source>
</evidence>
<dbReference type="AlphaFoldDB" id="A0ABD3BXV7"/>
<proteinExistence type="predicted"/>
<dbReference type="InterPro" id="IPR044730">
    <property type="entry name" value="RNase_H-like_dom_plant"/>
</dbReference>
<dbReference type="Pfam" id="PF13456">
    <property type="entry name" value="RVT_3"/>
    <property type="match status" value="1"/>
</dbReference>
<reference evidence="3" key="1">
    <citation type="journal article" date="2024" name="IScience">
        <title>Strigolactones Initiate the Formation of Haustorium-like Structures in Castilleja.</title>
        <authorList>
            <person name="Buerger M."/>
            <person name="Peterson D."/>
            <person name="Chory J."/>
        </authorList>
    </citation>
    <scope>NUCLEOTIDE SEQUENCE [LARGE SCALE GENOMIC DNA]</scope>
</reference>
<dbReference type="EMBL" id="JAVIJP010000060">
    <property type="protein sequence ID" value="KAL3622102.1"/>
    <property type="molecule type" value="Genomic_DNA"/>
</dbReference>
<dbReference type="SUPFAM" id="SSF53098">
    <property type="entry name" value="Ribonuclease H-like"/>
    <property type="match status" value="1"/>
</dbReference>
<name>A0ABD3BXV7_9LAMI</name>
<evidence type="ECO:0000313" key="3">
    <source>
        <dbReference type="Proteomes" id="UP001632038"/>
    </source>
</evidence>
<accession>A0ABD3BXV7</accession>
<dbReference type="InterPro" id="IPR012337">
    <property type="entry name" value="RNaseH-like_sf"/>
</dbReference>
<dbReference type="Proteomes" id="UP001632038">
    <property type="component" value="Unassembled WGS sequence"/>
</dbReference>
<dbReference type="InterPro" id="IPR002156">
    <property type="entry name" value="RNaseH_domain"/>
</dbReference>
<feature type="domain" description="RNase H type-1" evidence="1">
    <location>
        <begin position="26"/>
        <end position="145"/>
    </location>
</feature>
<protein>
    <recommendedName>
        <fullName evidence="1">RNase H type-1 domain-containing protein</fullName>
    </recommendedName>
</protein>
<gene>
    <name evidence="2" type="ORF">CASFOL_033513</name>
</gene>
<organism evidence="2 3">
    <name type="scientific">Castilleja foliolosa</name>
    <dbReference type="NCBI Taxonomy" id="1961234"/>
    <lineage>
        <taxon>Eukaryota</taxon>
        <taxon>Viridiplantae</taxon>
        <taxon>Streptophyta</taxon>
        <taxon>Embryophyta</taxon>
        <taxon>Tracheophyta</taxon>
        <taxon>Spermatophyta</taxon>
        <taxon>Magnoliopsida</taxon>
        <taxon>eudicotyledons</taxon>
        <taxon>Gunneridae</taxon>
        <taxon>Pentapetalae</taxon>
        <taxon>asterids</taxon>
        <taxon>lamiids</taxon>
        <taxon>Lamiales</taxon>
        <taxon>Orobanchaceae</taxon>
        <taxon>Pedicularideae</taxon>
        <taxon>Castillejinae</taxon>
        <taxon>Castilleja</taxon>
    </lineage>
</organism>
<comment type="caution">
    <text evidence="2">The sequence shown here is derived from an EMBL/GenBank/DDBJ whole genome shotgun (WGS) entry which is preliminary data.</text>
</comment>
<evidence type="ECO:0000313" key="2">
    <source>
        <dbReference type="EMBL" id="KAL3622102.1"/>
    </source>
</evidence>
<dbReference type="PANTHER" id="PTHR47723">
    <property type="entry name" value="OS05G0353850 PROTEIN"/>
    <property type="match status" value="1"/>
</dbReference>
<dbReference type="Gene3D" id="3.30.420.10">
    <property type="entry name" value="Ribonuclease H-like superfamily/Ribonuclease H"/>
    <property type="match status" value="1"/>
</dbReference>
<dbReference type="CDD" id="cd06222">
    <property type="entry name" value="RNase_H_like"/>
    <property type="match status" value="1"/>
</dbReference>
<sequence length="192" mass="20862">MAQATHKRSSPNQIWIPPPDGWLKINTDAAFADGISTSGIIFKNKSGTIVLAATFFHNCPDATTAECLALLDACTIANYLKIKKAAFFTDCLNAVTFIKNSPMNCFWAANPVVEKIKKCWSNWPHWVFKFSGRSSNAAAHSLAQWGASSAVTGLIPLDSLPIAVFCDRGFPIFDLSVFCDVSSSIINNLVIT</sequence>
<keyword evidence="3" id="KW-1185">Reference proteome</keyword>
<dbReference type="InterPro" id="IPR053151">
    <property type="entry name" value="RNase_H-like"/>
</dbReference>